<gene>
    <name evidence="2" type="ORF">CC85DRAFT_154459</name>
</gene>
<dbReference type="Proteomes" id="UP000053611">
    <property type="component" value="Unassembled WGS sequence"/>
</dbReference>
<feature type="region of interest" description="Disordered" evidence="1">
    <location>
        <begin position="181"/>
        <end position="217"/>
    </location>
</feature>
<protein>
    <submittedName>
        <fullName evidence="2">Uncharacterized protein</fullName>
    </submittedName>
</protein>
<sequence length="235" mass="25149">MTAGDAGQSAVGRRRRRWGPAPLVGSGTADLAVLDGRAGMECKETSSLNQLIIETLVQASPTWPSAKINIISRALPGRPERKLPSSLVFSVDQVMRIGQIFREMHANHWDYLMSVDDSAYVLYELRERNHLIVGDAVARHDSNARASLPLLGVMVALMCDEPTGQALRASRFIESRSNRAETSIHGASAPNNNMGLDGIPGASLGQDSTTPSAAGDSLGSGAPVNWSCFNSVSYM</sequence>
<evidence type="ECO:0000313" key="3">
    <source>
        <dbReference type="Proteomes" id="UP000053611"/>
    </source>
</evidence>
<keyword evidence="3" id="KW-1185">Reference proteome</keyword>
<dbReference type="AlphaFoldDB" id="A0A0J0XW31"/>
<dbReference type="RefSeq" id="XP_018281772.1">
    <property type="nucleotide sequence ID" value="XM_018419609.1"/>
</dbReference>
<name>A0A0J0XW31_9TREE</name>
<organism evidence="2 3">
    <name type="scientific">Cutaneotrichosporon oleaginosum</name>
    <dbReference type="NCBI Taxonomy" id="879819"/>
    <lineage>
        <taxon>Eukaryota</taxon>
        <taxon>Fungi</taxon>
        <taxon>Dikarya</taxon>
        <taxon>Basidiomycota</taxon>
        <taxon>Agaricomycotina</taxon>
        <taxon>Tremellomycetes</taxon>
        <taxon>Trichosporonales</taxon>
        <taxon>Trichosporonaceae</taxon>
        <taxon>Cutaneotrichosporon</taxon>
    </lineage>
</organism>
<feature type="region of interest" description="Disordered" evidence="1">
    <location>
        <begin position="1"/>
        <end position="22"/>
    </location>
</feature>
<proteinExistence type="predicted"/>
<dbReference type="GeneID" id="28980212"/>
<accession>A0A0J0XW31</accession>
<evidence type="ECO:0000256" key="1">
    <source>
        <dbReference type="SAM" id="MobiDB-lite"/>
    </source>
</evidence>
<dbReference type="EMBL" id="KQ087182">
    <property type="protein sequence ID" value="KLT45281.1"/>
    <property type="molecule type" value="Genomic_DNA"/>
</dbReference>
<reference evidence="2 3" key="1">
    <citation type="submission" date="2015-03" db="EMBL/GenBank/DDBJ databases">
        <title>Genomics and transcriptomics of the oil-accumulating basidiomycete yeast T. oleaginosus allow insights into substrate utilization and the diverse evolutionary trajectories of mating systems in fungi.</title>
        <authorList>
            <consortium name="DOE Joint Genome Institute"/>
            <person name="Kourist R."/>
            <person name="Kracht O."/>
            <person name="Bracharz F."/>
            <person name="Lipzen A."/>
            <person name="Nolan M."/>
            <person name="Ohm R."/>
            <person name="Grigoriev I."/>
            <person name="Sun S."/>
            <person name="Heitman J."/>
            <person name="Bruck T."/>
            <person name="Nowrousian M."/>
        </authorList>
    </citation>
    <scope>NUCLEOTIDE SEQUENCE [LARGE SCALE GENOMIC DNA]</scope>
    <source>
        <strain evidence="2 3">IBC0246</strain>
    </source>
</reference>
<evidence type="ECO:0000313" key="2">
    <source>
        <dbReference type="EMBL" id="KLT45281.1"/>
    </source>
</evidence>